<evidence type="ECO:0000313" key="1">
    <source>
        <dbReference type="EMBL" id="PRD12632.1"/>
    </source>
</evidence>
<protein>
    <submittedName>
        <fullName evidence="1">Toxin YafO</fullName>
    </submittedName>
</protein>
<dbReference type="AlphaFoldDB" id="A0A2S9I4B1"/>
<evidence type="ECO:0000313" key="2">
    <source>
        <dbReference type="Proteomes" id="UP000239181"/>
    </source>
</evidence>
<proteinExistence type="predicted"/>
<dbReference type="Pfam" id="PF13957">
    <property type="entry name" value="YafO_toxin"/>
    <property type="match status" value="1"/>
</dbReference>
<gene>
    <name evidence="1" type="ORF">CQW29_25720</name>
</gene>
<dbReference type="InterPro" id="IPR020353">
    <property type="entry name" value="Toxin_YafO"/>
</dbReference>
<dbReference type="RefSeq" id="WP_105595597.1">
    <property type="nucleotide sequence ID" value="NZ_PDET01000029.1"/>
</dbReference>
<name>A0A2S9I4B1_9GAMM</name>
<comment type="caution">
    <text evidence="1">The sequence shown here is derived from an EMBL/GenBank/DDBJ whole genome shotgun (WGS) entry which is preliminary data.</text>
</comment>
<sequence>MIVVSVHPDVESQDVAARYAAMLQDWKNTQRQPPRFGATGQWEDNPRLMSSLVFKTHIKMPSDSLWPAHLPVAARKSDNYLVYCVHWCDDTRFQVLSIMSPDAHAIARTSFMAEIERRAEQFQNT</sequence>
<organism evidence="1 2">
    <name type="scientific">Pantoea coffeiphila</name>
    <dbReference type="NCBI Taxonomy" id="1465635"/>
    <lineage>
        <taxon>Bacteria</taxon>
        <taxon>Pseudomonadati</taxon>
        <taxon>Pseudomonadota</taxon>
        <taxon>Gammaproteobacteria</taxon>
        <taxon>Enterobacterales</taxon>
        <taxon>Erwiniaceae</taxon>
        <taxon>Pantoea</taxon>
    </lineage>
</organism>
<dbReference type="OrthoDB" id="5677576at2"/>
<reference evidence="1 2" key="1">
    <citation type="submission" date="2017-10" db="EMBL/GenBank/DDBJ databases">
        <title>Draft genome of two endophytic bacteria isolated from 'guarana' Paullinia cupana (Mart.) Ducke.</title>
        <authorList>
            <person name="Siqueira K.A."/>
            <person name="Liotti R.G."/>
            <person name="Mendes T.A."/>
            <person name="Soares M.A."/>
        </authorList>
    </citation>
    <scope>NUCLEOTIDE SEQUENCE [LARGE SCALE GENOMIC DNA]</scope>
    <source>
        <strain evidence="1 2">342</strain>
    </source>
</reference>
<accession>A0A2S9I4B1</accession>
<dbReference type="Proteomes" id="UP000239181">
    <property type="component" value="Unassembled WGS sequence"/>
</dbReference>
<keyword evidence="2" id="KW-1185">Reference proteome</keyword>
<dbReference type="EMBL" id="PDET01000029">
    <property type="protein sequence ID" value="PRD12632.1"/>
    <property type="molecule type" value="Genomic_DNA"/>
</dbReference>